<name>A0A7C9AKV7_OPUST</name>
<protein>
    <submittedName>
        <fullName evidence="1">Uncharacterized protein</fullName>
    </submittedName>
</protein>
<evidence type="ECO:0000313" key="1">
    <source>
        <dbReference type="EMBL" id="MBA4669816.1"/>
    </source>
</evidence>
<dbReference type="EMBL" id="GISG01245074">
    <property type="protein sequence ID" value="MBA4669816.1"/>
    <property type="molecule type" value="Transcribed_RNA"/>
</dbReference>
<dbReference type="EMBL" id="GISG01245075">
    <property type="protein sequence ID" value="MBA4669817.1"/>
    <property type="molecule type" value="Transcribed_RNA"/>
</dbReference>
<organism evidence="1">
    <name type="scientific">Opuntia streptacantha</name>
    <name type="common">Prickly pear cactus</name>
    <name type="synonym">Opuntia cardona</name>
    <dbReference type="NCBI Taxonomy" id="393608"/>
    <lineage>
        <taxon>Eukaryota</taxon>
        <taxon>Viridiplantae</taxon>
        <taxon>Streptophyta</taxon>
        <taxon>Embryophyta</taxon>
        <taxon>Tracheophyta</taxon>
        <taxon>Spermatophyta</taxon>
        <taxon>Magnoliopsida</taxon>
        <taxon>eudicotyledons</taxon>
        <taxon>Gunneridae</taxon>
        <taxon>Pentapetalae</taxon>
        <taxon>Caryophyllales</taxon>
        <taxon>Cactineae</taxon>
        <taxon>Cactaceae</taxon>
        <taxon>Opuntioideae</taxon>
        <taxon>Opuntia</taxon>
    </lineage>
</organism>
<reference evidence="1" key="2">
    <citation type="submission" date="2020-07" db="EMBL/GenBank/DDBJ databases">
        <authorList>
            <person name="Vera ALvarez R."/>
            <person name="Arias-Moreno D.M."/>
            <person name="Jimenez-Jacinto V."/>
            <person name="Jimenez-Bremont J.F."/>
            <person name="Swaminathan K."/>
            <person name="Moose S.P."/>
            <person name="Guerrero-Gonzalez M.L."/>
            <person name="Marino-Ramirez L."/>
            <person name="Landsman D."/>
            <person name="Rodriguez-Kessler M."/>
            <person name="Delgado-Sanchez P."/>
        </authorList>
    </citation>
    <scope>NUCLEOTIDE SEQUENCE</scope>
    <source>
        <tissue evidence="1">Cladode</tissue>
    </source>
</reference>
<reference evidence="1" key="1">
    <citation type="journal article" date="2013" name="J. Plant Res.">
        <title>Effect of fungi and light on seed germination of three Opuntia species from semiarid lands of central Mexico.</title>
        <authorList>
            <person name="Delgado-Sanchez P."/>
            <person name="Jimenez-Bremont J.F."/>
            <person name="Guerrero-Gonzalez Mde L."/>
            <person name="Flores J."/>
        </authorList>
    </citation>
    <scope>NUCLEOTIDE SEQUENCE</scope>
    <source>
        <tissue evidence="1">Cladode</tissue>
    </source>
</reference>
<accession>A0A7C9AKV7</accession>
<proteinExistence type="predicted"/>
<sequence>MLETIQTNENKSRCISKLVLHMRLTTHKPILLHSLRQHLHTLITPARCPPACLCNLPVPICYPRQCPTSAVRVPPPLHSLLLLLLLLLRRRISILRRNDPGPTCLDIDRRIRMPVLVGGTNLTRVAGISLLGEFGAEPSSLGPRRRRHWLGFRWWRP</sequence>
<dbReference type="AlphaFoldDB" id="A0A7C9AKV7"/>